<dbReference type="CDD" id="cd16917">
    <property type="entry name" value="HATPase_UhpB-NarQ-NarX-like"/>
    <property type="match status" value="1"/>
</dbReference>
<dbReference type="GO" id="GO:0000155">
    <property type="term" value="F:phosphorelay sensor kinase activity"/>
    <property type="evidence" value="ECO:0007669"/>
    <property type="project" value="InterPro"/>
</dbReference>
<evidence type="ECO:0000256" key="1">
    <source>
        <dbReference type="ARBA" id="ARBA00022679"/>
    </source>
</evidence>
<evidence type="ECO:0000313" key="7">
    <source>
        <dbReference type="EMBL" id="MBO8456487.1"/>
    </source>
</evidence>
<keyword evidence="4" id="KW-1133">Transmembrane helix</keyword>
<evidence type="ECO:0000256" key="2">
    <source>
        <dbReference type="ARBA" id="ARBA00022777"/>
    </source>
</evidence>
<comment type="caution">
    <text evidence="7">The sequence shown here is derived from an EMBL/GenBank/DDBJ whole genome shotgun (WGS) entry which is preliminary data.</text>
</comment>
<feature type="transmembrane region" description="Helical" evidence="4">
    <location>
        <begin position="405"/>
        <end position="425"/>
    </location>
</feature>
<dbReference type="GO" id="GO:0046983">
    <property type="term" value="F:protein dimerization activity"/>
    <property type="evidence" value="ECO:0007669"/>
    <property type="project" value="InterPro"/>
</dbReference>
<dbReference type="Pfam" id="PF07730">
    <property type="entry name" value="HisKA_3"/>
    <property type="match status" value="1"/>
</dbReference>
<dbReference type="SMART" id="SM00028">
    <property type="entry name" value="TPR"/>
    <property type="match status" value="3"/>
</dbReference>
<dbReference type="PROSITE" id="PS51257">
    <property type="entry name" value="PROKAR_LIPOPROTEIN"/>
    <property type="match status" value="1"/>
</dbReference>
<feature type="chain" id="PRO_5039659165" evidence="5">
    <location>
        <begin position="29"/>
        <end position="643"/>
    </location>
</feature>
<proteinExistence type="predicted"/>
<gene>
    <name evidence="7" type="ORF">IAC08_08850</name>
</gene>
<evidence type="ECO:0000256" key="3">
    <source>
        <dbReference type="ARBA" id="ARBA00023012"/>
    </source>
</evidence>
<reference evidence="7" key="2">
    <citation type="journal article" date="2021" name="PeerJ">
        <title>Extensive microbial diversity within the chicken gut microbiome revealed by metagenomics and culture.</title>
        <authorList>
            <person name="Gilroy R."/>
            <person name="Ravi A."/>
            <person name="Getino M."/>
            <person name="Pursley I."/>
            <person name="Horton D.L."/>
            <person name="Alikhan N.F."/>
            <person name="Baker D."/>
            <person name="Gharbi K."/>
            <person name="Hall N."/>
            <person name="Watson M."/>
            <person name="Adriaenssens E.M."/>
            <person name="Foster-Nyarko E."/>
            <person name="Jarju S."/>
            <person name="Secka A."/>
            <person name="Antonio M."/>
            <person name="Oren A."/>
            <person name="Chaudhuri R.R."/>
            <person name="La Ragione R."/>
            <person name="Hildebrand F."/>
            <person name="Pallen M.J."/>
        </authorList>
    </citation>
    <scope>NUCLEOTIDE SEQUENCE</scope>
    <source>
        <strain evidence="7">B1-3475</strain>
    </source>
</reference>
<dbReference type="InterPro" id="IPR036890">
    <property type="entry name" value="HATPase_C_sf"/>
</dbReference>
<reference evidence="7" key="1">
    <citation type="submission" date="2020-10" db="EMBL/GenBank/DDBJ databases">
        <authorList>
            <person name="Gilroy R."/>
        </authorList>
    </citation>
    <scope>NUCLEOTIDE SEQUENCE</scope>
    <source>
        <strain evidence="7">B1-3475</strain>
    </source>
</reference>
<accession>A0A9D9HMD7</accession>
<name>A0A9D9HMD7_9BACT</name>
<dbReference type="Gene3D" id="1.25.40.10">
    <property type="entry name" value="Tetratricopeptide repeat domain"/>
    <property type="match status" value="2"/>
</dbReference>
<keyword evidence="2 7" id="KW-0418">Kinase</keyword>
<dbReference type="InterPro" id="IPR050482">
    <property type="entry name" value="Sensor_HK_TwoCompSys"/>
</dbReference>
<dbReference type="PANTHER" id="PTHR24421">
    <property type="entry name" value="NITRATE/NITRITE SENSOR PROTEIN NARX-RELATED"/>
    <property type="match status" value="1"/>
</dbReference>
<feature type="signal peptide" evidence="5">
    <location>
        <begin position="1"/>
        <end position="28"/>
    </location>
</feature>
<dbReference type="PANTHER" id="PTHR24421:SF58">
    <property type="entry name" value="SIGNAL TRANSDUCTION HISTIDINE-PROTEIN KINASE_PHOSPHATASE UHPB"/>
    <property type="match status" value="1"/>
</dbReference>
<keyword evidence="4" id="KW-0812">Transmembrane</keyword>
<evidence type="ECO:0000256" key="5">
    <source>
        <dbReference type="SAM" id="SignalP"/>
    </source>
</evidence>
<dbReference type="Proteomes" id="UP000823617">
    <property type="component" value="Unassembled WGS sequence"/>
</dbReference>
<sequence length="643" mass="73048">MEKTYMTCVAVLVFVFAFGCVSTQPCSAYSETYVTHIGKTAPSVSHDSLARFWLQRSIYYGDNDTDSTIYCCEEGLKYVDSDHSFPYIDLLVNLASAYFAKGDTDEALSRHMTAYREAVRVGSDPVMLSDVLAAVGLDWKRKSEPDSALFYYNKALELLDGLEGVSSSRSHVLTNIAILFTTSSRLDEAEEIIGEAVNESLKGNDIEEVIYAASSAGAIMVKNGNPAAGAEMLHKALRKSRAQRQLKYELKTLTYMIAMFNYAGNADSVVLYDVQARRLMEQLPANIPEVLGYKETEAKVFASMGRYEESNRILTELKDCSETSSQSPLDVLYLFMARNYMAMGMYPEASECYERAWAVSDSLHNDSVQDQLSNWSVKYETKEKELEIARLEDARLRDASSRIRWIMVAVFLMMAFIIGVIYYILKRRSARRSEELMMARRYIEGLEKERSRLAKDLHDGVCNDLLGIGMILKNNVKDPGDDEKCQTVLSMVEKLREDVRYISHELMPPEFRSTSLDEIMESYIRKFSRHSEISFRFLKHTNGLSWKNIPDNISYEVYRIFQELLSNVVCHSGARSVSIELSLLDKELRLELHDNGRTRMKNSGNNERGIGLAVIHERLKAIGASLEAKEDGQWQHFVLVIPF</sequence>
<dbReference type="InterPro" id="IPR011712">
    <property type="entry name" value="Sig_transdc_His_kin_sub3_dim/P"/>
</dbReference>
<keyword evidence="1" id="KW-0808">Transferase</keyword>
<evidence type="ECO:0000259" key="6">
    <source>
        <dbReference type="Pfam" id="PF07730"/>
    </source>
</evidence>
<organism evidence="7 8">
    <name type="scientific">Candidatus Cryptobacteroides intestinigallinarum</name>
    <dbReference type="NCBI Taxonomy" id="2840767"/>
    <lineage>
        <taxon>Bacteria</taxon>
        <taxon>Pseudomonadati</taxon>
        <taxon>Bacteroidota</taxon>
        <taxon>Bacteroidia</taxon>
        <taxon>Bacteroidales</taxon>
        <taxon>Candidatus Cryptobacteroides</taxon>
    </lineage>
</organism>
<dbReference type="GO" id="GO:0016020">
    <property type="term" value="C:membrane"/>
    <property type="evidence" value="ECO:0007669"/>
    <property type="project" value="InterPro"/>
</dbReference>
<dbReference type="Gene3D" id="3.30.565.10">
    <property type="entry name" value="Histidine kinase-like ATPase, C-terminal domain"/>
    <property type="match status" value="1"/>
</dbReference>
<keyword evidence="5" id="KW-0732">Signal</keyword>
<dbReference type="InterPro" id="IPR019734">
    <property type="entry name" value="TPR_rpt"/>
</dbReference>
<dbReference type="EMBL" id="JADIMK010000097">
    <property type="protein sequence ID" value="MBO8456487.1"/>
    <property type="molecule type" value="Genomic_DNA"/>
</dbReference>
<dbReference type="SUPFAM" id="SSF55874">
    <property type="entry name" value="ATPase domain of HSP90 chaperone/DNA topoisomerase II/histidine kinase"/>
    <property type="match status" value="1"/>
</dbReference>
<protein>
    <submittedName>
        <fullName evidence="7">Sensor histidine kinase</fullName>
    </submittedName>
</protein>
<evidence type="ECO:0000256" key="4">
    <source>
        <dbReference type="SAM" id="Phobius"/>
    </source>
</evidence>
<keyword evidence="4" id="KW-0472">Membrane</keyword>
<dbReference type="Gene3D" id="1.20.5.1930">
    <property type="match status" value="1"/>
</dbReference>
<feature type="domain" description="Signal transduction histidine kinase subgroup 3 dimerisation and phosphoacceptor" evidence="6">
    <location>
        <begin position="449"/>
        <end position="509"/>
    </location>
</feature>
<dbReference type="AlphaFoldDB" id="A0A9D9HMD7"/>
<evidence type="ECO:0000313" key="8">
    <source>
        <dbReference type="Proteomes" id="UP000823617"/>
    </source>
</evidence>
<keyword evidence="3" id="KW-0902">Two-component regulatory system</keyword>
<dbReference type="SUPFAM" id="SSF48452">
    <property type="entry name" value="TPR-like"/>
    <property type="match status" value="2"/>
</dbReference>
<dbReference type="InterPro" id="IPR011990">
    <property type="entry name" value="TPR-like_helical_dom_sf"/>
</dbReference>